<name>A0AB74UYF3_9GAMM</name>
<evidence type="ECO:0000256" key="1">
    <source>
        <dbReference type="ARBA" id="ARBA00022679"/>
    </source>
</evidence>
<sequence>MNSHLETVAFPLGRRARQWFAEQQFDAAREALESLLRQVPANPFVQMDLAAVLLRCGRLGDAAILMLDVAQSDDPQPSLDIQLARGLSAAGEVVAARSCLDRLERAADLPAMLLAEQAHLRWGMRDIPAARRMIDRAVAAGADAPRELHLQAMLRQFAGETDEAGRLLDACLDRWPAFGDAALARANLRTQTAQTHHLDFLRLQLQRLPADAGAPAQLANRAAFEAAMFKELDDLGRYDEAWPALQRCNALMHRVRPYDAQGETAVVDALIRVAGSLGRSAAPGAQQEEGPQPIFIVGMPRSGTTLLDRMLSSHSQVASAGEIMDFPQQLRRVAGVVPHGAAGTLAAIERGAELDLADLGARYLAQTRWRAPGSRYFIDKLPTNIRMVAHIRRALPHARIVHVVRDPLEVCFSNLSMMFGNRAAYSYDQRAMVHYYGQYRRLARHWQTTIPDSMIEVAYADLVREPGVALRKVLDHCGLAMEEACLHPERNAAPVATPSAAQVREPIHGRGSGRWRPYASHLDVLRGAVLDMP</sequence>
<evidence type="ECO:0000313" key="2">
    <source>
        <dbReference type="EMBL" id="XIA21650.1"/>
    </source>
</evidence>
<reference evidence="2" key="1">
    <citation type="submission" date="2024-10" db="EMBL/GenBank/DDBJ databases">
        <authorList>
            <person name="Lesea H.P."/>
            <person name="Kuehl J.V."/>
            <person name="Chandonia J.-M."/>
        </authorList>
    </citation>
    <scope>NUCLEOTIDE SEQUENCE</scope>
    <source>
        <strain evidence="2">FW102-FHT14D06</strain>
    </source>
</reference>
<gene>
    <name evidence="2" type="ORF">ACFCQI_15180</name>
</gene>
<dbReference type="EMBL" id="CP170722">
    <property type="protein sequence ID" value="XIA21650.1"/>
    <property type="molecule type" value="Genomic_DNA"/>
</dbReference>
<proteinExistence type="predicted"/>
<dbReference type="Gene3D" id="1.25.40.10">
    <property type="entry name" value="Tetratricopeptide repeat domain"/>
    <property type="match status" value="1"/>
</dbReference>
<dbReference type="RefSeq" id="WP_395118052.1">
    <property type="nucleotide sequence ID" value="NZ_CP170722.1"/>
</dbReference>
<protein>
    <submittedName>
        <fullName evidence="2">Tetratricopeptide repeat-containing sulfotransferase family protein</fullName>
    </submittedName>
</protein>
<dbReference type="Pfam" id="PF14559">
    <property type="entry name" value="TPR_19"/>
    <property type="match status" value="1"/>
</dbReference>
<dbReference type="PANTHER" id="PTHR12788">
    <property type="entry name" value="PROTEIN-TYROSINE SULFOTRANSFERASE 2"/>
    <property type="match status" value="1"/>
</dbReference>
<dbReference type="PANTHER" id="PTHR12788:SF10">
    <property type="entry name" value="PROTEIN-TYROSINE SULFOTRANSFERASE"/>
    <property type="match status" value="1"/>
</dbReference>
<dbReference type="InterPro" id="IPR026634">
    <property type="entry name" value="TPST-like"/>
</dbReference>
<dbReference type="GO" id="GO:0008476">
    <property type="term" value="F:protein-tyrosine sulfotransferase activity"/>
    <property type="evidence" value="ECO:0007669"/>
    <property type="project" value="InterPro"/>
</dbReference>
<dbReference type="AlphaFoldDB" id="A0AB74UYF3"/>
<keyword evidence="1" id="KW-0808">Transferase</keyword>
<organism evidence="2">
    <name type="scientific">Rhodanobacter sp. FW102-FHT14D06</name>
    <dbReference type="NCBI Taxonomy" id="3351461"/>
    <lineage>
        <taxon>Bacteria</taxon>
        <taxon>Pseudomonadati</taxon>
        <taxon>Pseudomonadota</taxon>
        <taxon>Gammaproteobacteria</taxon>
        <taxon>Lysobacterales</taxon>
        <taxon>Rhodanobacteraceae</taxon>
        <taxon>Rhodanobacter</taxon>
    </lineage>
</organism>
<dbReference type="Pfam" id="PF13469">
    <property type="entry name" value="Sulfotransfer_3"/>
    <property type="match status" value="1"/>
</dbReference>
<dbReference type="SUPFAM" id="SSF48452">
    <property type="entry name" value="TPR-like"/>
    <property type="match status" value="1"/>
</dbReference>
<dbReference type="InterPro" id="IPR011990">
    <property type="entry name" value="TPR-like_helical_dom_sf"/>
</dbReference>
<dbReference type="Gene3D" id="3.40.50.300">
    <property type="entry name" value="P-loop containing nucleotide triphosphate hydrolases"/>
    <property type="match status" value="1"/>
</dbReference>
<accession>A0AB74UYF3</accession>
<dbReference type="SUPFAM" id="SSF52540">
    <property type="entry name" value="P-loop containing nucleoside triphosphate hydrolases"/>
    <property type="match status" value="1"/>
</dbReference>
<dbReference type="InterPro" id="IPR027417">
    <property type="entry name" value="P-loop_NTPase"/>
</dbReference>